<protein>
    <submittedName>
        <fullName evidence="1">Uncharacterized protein</fullName>
    </submittedName>
</protein>
<sequence>MDLNIRRRRSKTGRKTHAESRIFTEKTGECGMLFNFPPPPFPKKFFTFPAALSLSSLPFPILNSRY</sequence>
<evidence type="ECO:0000313" key="2">
    <source>
        <dbReference type="Proteomes" id="UP001642487"/>
    </source>
</evidence>
<dbReference type="Proteomes" id="UP001642487">
    <property type="component" value="Chromosome 8"/>
</dbReference>
<evidence type="ECO:0000313" key="1">
    <source>
        <dbReference type="EMBL" id="CAK9328327.1"/>
    </source>
</evidence>
<gene>
    <name evidence="1" type="ORF">CITCOLO1_LOCUS20737</name>
</gene>
<dbReference type="EMBL" id="OZ021742">
    <property type="protein sequence ID" value="CAK9328327.1"/>
    <property type="molecule type" value="Genomic_DNA"/>
</dbReference>
<reference evidence="1 2" key="1">
    <citation type="submission" date="2024-03" db="EMBL/GenBank/DDBJ databases">
        <authorList>
            <person name="Gkanogiannis A."/>
            <person name="Becerra Lopez-Lavalle L."/>
        </authorList>
    </citation>
    <scope>NUCLEOTIDE SEQUENCE [LARGE SCALE GENOMIC DNA]</scope>
</reference>
<organism evidence="1 2">
    <name type="scientific">Citrullus colocynthis</name>
    <name type="common">colocynth</name>
    <dbReference type="NCBI Taxonomy" id="252529"/>
    <lineage>
        <taxon>Eukaryota</taxon>
        <taxon>Viridiplantae</taxon>
        <taxon>Streptophyta</taxon>
        <taxon>Embryophyta</taxon>
        <taxon>Tracheophyta</taxon>
        <taxon>Spermatophyta</taxon>
        <taxon>Magnoliopsida</taxon>
        <taxon>eudicotyledons</taxon>
        <taxon>Gunneridae</taxon>
        <taxon>Pentapetalae</taxon>
        <taxon>rosids</taxon>
        <taxon>fabids</taxon>
        <taxon>Cucurbitales</taxon>
        <taxon>Cucurbitaceae</taxon>
        <taxon>Benincaseae</taxon>
        <taxon>Citrullus</taxon>
    </lineage>
</organism>
<accession>A0ABP0ZCH3</accession>
<keyword evidence="2" id="KW-1185">Reference proteome</keyword>
<proteinExistence type="predicted"/>
<name>A0ABP0ZCH3_9ROSI</name>